<keyword evidence="1" id="KW-0378">Hydrolase</keyword>
<accession>A0A9D1D2V5</accession>
<dbReference type="NCBIfam" id="TIGR01549">
    <property type="entry name" value="HAD-SF-IA-v1"/>
    <property type="match status" value="1"/>
</dbReference>
<dbReference type="Gene3D" id="3.40.50.1000">
    <property type="entry name" value="HAD superfamily/HAD-like"/>
    <property type="match status" value="1"/>
</dbReference>
<dbReference type="Proteomes" id="UP000886886">
    <property type="component" value="Unassembled WGS sequence"/>
</dbReference>
<dbReference type="InterPro" id="IPR006439">
    <property type="entry name" value="HAD-SF_hydro_IA"/>
</dbReference>
<dbReference type="InterPro" id="IPR036412">
    <property type="entry name" value="HAD-like_sf"/>
</dbReference>
<dbReference type="SFLD" id="SFLDG01129">
    <property type="entry name" value="C1.5:_HAD__Beta-PGM__Phosphata"/>
    <property type="match status" value="1"/>
</dbReference>
<organism evidence="1 2">
    <name type="scientific">Candidatus Limivivens merdigallinarum</name>
    <dbReference type="NCBI Taxonomy" id="2840859"/>
    <lineage>
        <taxon>Bacteria</taxon>
        <taxon>Bacillati</taxon>
        <taxon>Bacillota</taxon>
        <taxon>Clostridia</taxon>
        <taxon>Lachnospirales</taxon>
        <taxon>Lachnospiraceae</taxon>
        <taxon>Lachnospiraceae incertae sedis</taxon>
        <taxon>Candidatus Limivivens</taxon>
    </lineage>
</organism>
<reference evidence="1" key="2">
    <citation type="journal article" date="2021" name="PeerJ">
        <title>Extensive microbial diversity within the chicken gut microbiome revealed by metagenomics and culture.</title>
        <authorList>
            <person name="Gilroy R."/>
            <person name="Ravi A."/>
            <person name="Getino M."/>
            <person name="Pursley I."/>
            <person name="Horton D.L."/>
            <person name="Alikhan N.F."/>
            <person name="Baker D."/>
            <person name="Gharbi K."/>
            <person name="Hall N."/>
            <person name="Watson M."/>
            <person name="Adriaenssens E.M."/>
            <person name="Foster-Nyarko E."/>
            <person name="Jarju S."/>
            <person name="Secka A."/>
            <person name="Antonio M."/>
            <person name="Oren A."/>
            <person name="Chaudhuri R.R."/>
            <person name="La Ragione R."/>
            <person name="Hildebrand F."/>
            <person name="Pallen M.J."/>
        </authorList>
    </citation>
    <scope>NUCLEOTIDE SEQUENCE</scope>
    <source>
        <strain evidence="1">ChiSjej3B21-11622</strain>
    </source>
</reference>
<reference evidence="1" key="1">
    <citation type="submission" date="2020-10" db="EMBL/GenBank/DDBJ databases">
        <authorList>
            <person name="Gilroy R."/>
        </authorList>
    </citation>
    <scope>NUCLEOTIDE SEQUENCE</scope>
    <source>
        <strain evidence="1">ChiSjej3B21-11622</strain>
    </source>
</reference>
<dbReference type="Pfam" id="PF00702">
    <property type="entry name" value="Hydrolase"/>
    <property type="match status" value="1"/>
</dbReference>
<dbReference type="GO" id="GO:0005829">
    <property type="term" value="C:cytosol"/>
    <property type="evidence" value="ECO:0007669"/>
    <property type="project" value="TreeGrafter"/>
</dbReference>
<dbReference type="CDD" id="cd01427">
    <property type="entry name" value="HAD_like"/>
    <property type="match status" value="1"/>
</dbReference>
<proteinExistence type="predicted"/>
<dbReference type="PANTHER" id="PTHR43434:SF1">
    <property type="entry name" value="PHOSPHOGLYCOLATE PHOSPHATASE"/>
    <property type="match status" value="1"/>
</dbReference>
<comment type="caution">
    <text evidence="1">The sequence shown here is derived from an EMBL/GenBank/DDBJ whole genome shotgun (WGS) entry which is preliminary data.</text>
</comment>
<protein>
    <submittedName>
        <fullName evidence="1">HAD family hydrolase</fullName>
    </submittedName>
</protein>
<dbReference type="SUPFAM" id="SSF56784">
    <property type="entry name" value="HAD-like"/>
    <property type="match status" value="1"/>
</dbReference>
<dbReference type="GO" id="GO:0008967">
    <property type="term" value="F:phosphoglycolate phosphatase activity"/>
    <property type="evidence" value="ECO:0007669"/>
    <property type="project" value="TreeGrafter"/>
</dbReference>
<dbReference type="InterPro" id="IPR050155">
    <property type="entry name" value="HAD-like_hydrolase_sf"/>
</dbReference>
<evidence type="ECO:0000313" key="2">
    <source>
        <dbReference type="Proteomes" id="UP000886886"/>
    </source>
</evidence>
<dbReference type="PANTHER" id="PTHR43434">
    <property type="entry name" value="PHOSPHOGLYCOLATE PHOSPHATASE"/>
    <property type="match status" value="1"/>
</dbReference>
<sequence length="235" mass="26361">MSYQAILFDLDGTLLPMDQEVFTKGYFKALASVLCPMGLEADALTAAVWAGTKAMVQNDGSRKNCEAFWEQFALALDCDTDKFRPVTDRFYTNEFHHAKAYTGENPLAVEAIRLAHEKAGKVILATNPIFPLSGQASRLGWIGLKPEDFDLVTSYESDSFGKPNPQYFTSICERMELEPSNCLMIGNDELEDMYAGSKAGFNCYLVKDWSIRSQEHPWEGESGSFQEMVEMLRSL</sequence>
<gene>
    <name evidence="1" type="ORF">IAB26_15945</name>
</gene>
<evidence type="ECO:0000313" key="1">
    <source>
        <dbReference type="EMBL" id="HIQ98043.1"/>
    </source>
</evidence>
<dbReference type="EMBL" id="DVFT01000231">
    <property type="protein sequence ID" value="HIQ98043.1"/>
    <property type="molecule type" value="Genomic_DNA"/>
</dbReference>
<dbReference type="SFLD" id="SFLDS00003">
    <property type="entry name" value="Haloacid_Dehalogenase"/>
    <property type="match status" value="1"/>
</dbReference>
<dbReference type="InterPro" id="IPR023214">
    <property type="entry name" value="HAD_sf"/>
</dbReference>
<dbReference type="AlphaFoldDB" id="A0A9D1D2V5"/>
<name>A0A9D1D2V5_9FIRM</name>
<dbReference type="GO" id="GO:0006281">
    <property type="term" value="P:DNA repair"/>
    <property type="evidence" value="ECO:0007669"/>
    <property type="project" value="TreeGrafter"/>
</dbReference>